<proteinExistence type="predicted"/>
<dbReference type="EMBL" id="WHWB01033733">
    <property type="protein sequence ID" value="KAJ7417795.1"/>
    <property type="molecule type" value="Genomic_DNA"/>
</dbReference>
<dbReference type="PANTHER" id="PTHR33395">
    <property type="entry name" value="TRANSCRIPTASE, PUTATIVE-RELATED-RELATED"/>
    <property type="match status" value="1"/>
</dbReference>
<gene>
    <name evidence="1" type="ORF">WISP_62484</name>
</gene>
<evidence type="ECO:0000313" key="2">
    <source>
        <dbReference type="Proteomes" id="UP001145742"/>
    </source>
</evidence>
<protein>
    <submittedName>
        <fullName evidence="1">Mitochondrial fission process protein 1</fullName>
    </submittedName>
</protein>
<dbReference type="InterPro" id="IPR036691">
    <property type="entry name" value="Endo/exonu/phosph_ase_sf"/>
</dbReference>
<dbReference type="Gene3D" id="3.60.10.10">
    <property type="entry name" value="Endonuclease/exonuclease/phosphatase"/>
    <property type="match status" value="1"/>
</dbReference>
<dbReference type="Proteomes" id="UP001145742">
    <property type="component" value="Unassembled WGS sequence"/>
</dbReference>
<dbReference type="PANTHER" id="PTHR33395:SF22">
    <property type="entry name" value="REVERSE TRANSCRIPTASE DOMAIN-CONTAINING PROTEIN"/>
    <property type="match status" value="1"/>
</dbReference>
<organism evidence="1 2">
    <name type="scientific">Willisornis vidua</name>
    <name type="common">Xingu scale-backed antbird</name>
    <dbReference type="NCBI Taxonomy" id="1566151"/>
    <lineage>
        <taxon>Eukaryota</taxon>
        <taxon>Metazoa</taxon>
        <taxon>Chordata</taxon>
        <taxon>Craniata</taxon>
        <taxon>Vertebrata</taxon>
        <taxon>Euteleostomi</taxon>
        <taxon>Archelosauria</taxon>
        <taxon>Archosauria</taxon>
        <taxon>Dinosauria</taxon>
        <taxon>Saurischia</taxon>
        <taxon>Theropoda</taxon>
        <taxon>Coelurosauria</taxon>
        <taxon>Aves</taxon>
        <taxon>Neognathae</taxon>
        <taxon>Neoaves</taxon>
        <taxon>Telluraves</taxon>
        <taxon>Australaves</taxon>
        <taxon>Passeriformes</taxon>
        <taxon>Thamnophilidae</taxon>
        <taxon>Willisornis</taxon>
    </lineage>
</organism>
<name>A0ABQ9DEN5_9PASS</name>
<comment type="caution">
    <text evidence="1">The sequence shown here is derived from an EMBL/GenBank/DDBJ whole genome shotgun (WGS) entry which is preliminary data.</text>
</comment>
<evidence type="ECO:0000313" key="1">
    <source>
        <dbReference type="EMBL" id="KAJ7417795.1"/>
    </source>
</evidence>
<dbReference type="SUPFAM" id="SSF56219">
    <property type="entry name" value="DNase I-like"/>
    <property type="match status" value="1"/>
</dbReference>
<sequence>MHTIAMGRKRGTVTFNSKGNNITGISKTWWDGMPYDWNALVDGYRLFRRDGQGRRGRGVALCITEGLDCMQLTAGSGTVESLCIRIKGKTNNMDYIMEVCYRPPNQDDDTIELFLEEFWDTCKSTALVLMGDFNLPEINQEYYTVGTMQVRRLVKNLDHNFMEQLLMEPEISPWSAAAQQSGSHEWRVVAYWPQ</sequence>
<reference evidence="1" key="1">
    <citation type="submission" date="2019-10" db="EMBL/GenBank/DDBJ databases">
        <authorList>
            <person name="Soares A.E.R."/>
            <person name="Aleixo A."/>
            <person name="Schneider P."/>
            <person name="Miyaki C.Y."/>
            <person name="Schneider M.P."/>
            <person name="Mello C."/>
            <person name="Vasconcelos A.T.R."/>
        </authorList>
    </citation>
    <scope>NUCLEOTIDE SEQUENCE</scope>
    <source>
        <tissue evidence="1">Muscle</tissue>
    </source>
</reference>
<keyword evidence="2" id="KW-1185">Reference proteome</keyword>
<accession>A0ABQ9DEN5</accession>